<accession>A0A210PMZ9</accession>
<dbReference type="EMBL" id="NEDP02005578">
    <property type="protein sequence ID" value="OWF37834.1"/>
    <property type="molecule type" value="Genomic_DNA"/>
</dbReference>
<evidence type="ECO:0000256" key="1">
    <source>
        <dbReference type="SAM" id="MobiDB-lite"/>
    </source>
</evidence>
<keyword evidence="3" id="KW-1185">Reference proteome</keyword>
<sequence>MASPLPEYTGKDLIQSVHDKDVVKLAAVVNSGISVTYRTKRGTSVLHVAAMLRDKEMMLHLLKKYPLCIEIGKKLDKQKGYNAMHHWCANEGDSEVFDQLTRAGFDCKDTTSAGQTSLDLAKNTKTDVLVKHIESVLKDPSIGDFSTWTELHECAIDGEALTCLNLIENNNGADVMKCATCPRTNIKIELPPSLTPLEVAVYFDNCAVLRPLVMYTEYHIIQKCLKIVKISTKAKQCLLREICSKLRKEYKEDCVVFGKICGEGEENKGKVCVVFSKTKTHGKETKKAGYRILFRNPSICEKDGRDEGREVLQHCHRRNYLLSDTDKTRIDKAINSKCDHLWAKHSNIRGFISSPVKCSKGKFIETPCVVILCLFKSFIPENESRFPDVLNVDDEVVPVDVREGCFNLVGCDNPLATHVRLNMGCNIGTNDETSRFGTLGPFVDIEGKLAFLTCAHVMFSLQECLKKAGVQDQSRGTQLDFTQHGGTRREDREHDQQCDPHESESTKRLALQPASSSSGVSSGKDDRECGQVKKWDYAIDQETSIDIAVVEITKQDRIPLSGRFTVYDMKQLKMSGYANDEPTFDTGKVGQPTYVEGEREQAVPAATEDGPPKPDGRGEHIPDPRNNIILFGSSSGLTNGKYRNSSKVQFTTKLCGTTNAHERYRGLYYIDNSQCEETHCKLPPLALFGDSGAGVYQRMDDNSLVCIGVLVAVDNTGSALVIPIDPILKHFDVKLKVF</sequence>
<dbReference type="SUPFAM" id="SSF48403">
    <property type="entry name" value="Ankyrin repeat"/>
    <property type="match status" value="1"/>
</dbReference>
<feature type="region of interest" description="Disordered" evidence="1">
    <location>
        <begin position="475"/>
        <end position="527"/>
    </location>
</feature>
<evidence type="ECO:0000313" key="3">
    <source>
        <dbReference type="Proteomes" id="UP000242188"/>
    </source>
</evidence>
<comment type="caution">
    <text evidence="2">The sequence shown here is derived from an EMBL/GenBank/DDBJ whole genome shotgun (WGS) entry which is preliminary data.</text>
</comment>
<reference evidence="2 3" key="1">
    <citation type="journal article" date="2017" name="Nat. Ecol. Evol.">
        <title>Scallop genome provides insights into evolution of bilaterian karyotype and development.</title>
        <authorList>
            <person name="Wang S."/>
            <person name="Zhang J."/>
            <person name="Jiao W."/>
            <person name="Li J."/>
            <person name="Xun X."/>
            <person name="Sun Y."/>
            <person name="Guo X."/>
            <person name="Huan P."/>
            <person name="Dong B."/>
            <person name="Zhang L."/>
            <person name="Hu X."/>
            <person name="Sun X."/>
            <person name="Wang J."/>
            <person name="Zhao C."/>
            <person name="Wang Y."/>
            <person name="Wang D."/>
            <person name="Huang X."/>
            <person name="Wang R."/>
            <person name="Lv J."/>
            <person name="Li Y."/>
            <person name="Zhang Z."/>
            <person name="Liu B."/>
            <person name="Lu W."/>
            <person name="Hui Y."/>
            <person name="Liang J."/>
            <person name="Zhou Z."/>
            <person name="Hou R."/>
            <person name="Li X."/>
            <person name="Liu Y."/>
            <person name="Li H."/>
            <person name="Ning X."/>
            <person name="Lin Y."/>
            <person name="Zhao L."/>
            <person name="Xing Q."/>
            <person name="Dou J."/>
            <person name="Li Y."/>
            <person name="Mao J."/>
            <person name="Guo H."/>
            <person name="Dou H."/>
            <person name="Li T."/>
            <person name="Mu C."/>
            <person name="Jiang W."/>
            <person name="Fu Q."/>
            <person name="Fu X."/>
            <person name="Miao Y."/>
            <person name="Liu J."/>
            <person name="Yu Q."/>
            <person name="Li R."/>
            <person name="Liao H."/>
            <person name="Li X."/>
            <person name="Kong Y."/>
            <person name="Jiang Z."/>
            <person name="Chourrout D."/>
            <person name="Li R."/>
            <person name="Bao Z."/>
        </authorList>
    </citation>
    <scope>NUCLEOTIDE SEQUENCE [LARGE SCALE GENOMIC DNA]</scope>
    <source>
        <strain evidence="2 3">PY_sf001</strain>
    </source>
</reference>
<dbReference type="Gene3D" id="1.25.40.20">
    <property type="entry name" value="Ankyrin repeat-containing domain"/>
    <property type="match status" value="1"/>
</dbReference>
<protein>
    <submittedName>
        <fullName evidence="2">Uncharacterized protein</fullName>
    </submittedName>
</protein>
<gene>
    <name evidence="2" type="ORF">KP79_PYT22624</name>
</gene>
<dbReference type="AlphaFoldDB" id="A0A210PMZ9"/>
<feature type="compositionally biased region" description="Basic and acidic residues" evidence="1">
    <location>
        <begin position="610"/>
        <end position="623"/>
    </location>
</feature>
<feature type="compositionally biased region" description="Polar residues" evidence="1">
    <location>
        <begin position="475"/>
        <end position="485"/>
    </location>
</feature>
<proteinExistence type="predicted"/>
<dbReference type="Proteomes" id="UP000242188">
    <property type="component" value="Unassembled WGS sequence"/>
</dbReference>
<organism evidence="2 3">
    <name type="scientific">Mizuhopecten yessoensis</name>
    <name type="common">Japanese scallop</name>
    <name type="synonym">Patinopecten yessoensis</name>
    <dbReference type="NCBI Taxonomy" id="6573"/>
    <lineage>
        <taxon>Eukaryota</taxon>
        <taxon>Metazoa</taxon>
        <taxon>Spiralia</taxon>
        <taxon>Lophotrochozoa</taxon>
        <taxon>Mollusca</taxon>
        <taxon>Bivalvia</taxon>
        <taxon>Autobranchia</taxon>
        <taxon>Pteriomorphia</taxon>
        <taxon>Pectinida</taxon>
        <taxon>Pectinoidea</taxon>
        <taxon>Pectinidae</taxon>
        <taxon>Mizuhopecten</taxon>
    </lineage>
</organism>
<dbReference type="OrthoDB" id="6134048at2759"/>
<feature type="compositionally biased region" description="Basic and acidic residues" evidence="1">
    <location>
        <begin position="487"/>
        <end position="507"/>
    </location>
</feature>
<feature type="region of interest" description="Disordered" evidence="1">
    <location>
        <begin position="599"/>
        <end position="625"/>
    </location>
</feature>
<dbReference type="InterPro" id="IPR036770">
    <property type="entry name" value="Ankyrin_rpt-contain_sf"/>
</dbReference>
<evidence type="ECO:0000313" key="2">
    <source>
        <dbReference type="EMBL" id="OWF37834.1"/>
    </source>
</evidence>
<name>A0A210PMZ9_MIZYE</name>